<sequence length="446" mass="46871">QLLERHGYAETRVITPQTQEVRPVDVDEPDDRAQAVSARAPSSAAAPAVDPGTLAPPTQPSAGKGLRERSSLLSLRGWFSLFSPSPESDDDGDIDDEDAVEVLADSAIASATDSPQPRLRTASEVLHWVDGVNQEYPPPVLPNAPHPLSRSSLPVPSSASLESTPQLVQYRSRRQEEDDDDSASARSYSSSLSFDYSPPTPHHPLHSERPHSFCPTIAISAEADSPTKPRGGLSVSNALVLRHAASDSHLPTSTSTTSSMPFPRYESFSGLGLSLPPPSPVPSPPHTPQRVATPPPAPGAFSGMWVPSLLRERASQLFSFSSTSHASSSAHGGASTPRPPSPFASPIDAATGLSPSQRRLLTAAHGLARLGGSHGLKGRGDRAPQLLRKAVSAGGLRVAAIGAVTRARVETKSSRESLGSLEAAPVRVGGDAVASAWGEDLLGRRW</sequence>
<gene>
    <name evidence="2" type="ORF">DMC30DRAFT_356646</name>
</gene>
<feature type="compositionally biased region" description="Low complexity" evidence="1">
    <location>
        <begin position="146"/>
        <end position="163"/>
    </location>
</feature>
<feature type="compositionally biased region" description="Low complexity" evidence="1">
    <location>
        <begin position="34"/>
        <end position="49"/>
    </location>
</feature>
<evidence type="ECO:0000256" key="1">
    <source>
        <dbReference type="SAM" id="MobiDB-lite"/>
    </source>
</evidence>
<dbReference type="OrthoDB" id="2526962at2759"/>
<evidence type="ECO:0000313" key="3">
    <source>
        <dbReference type="Proteomes" id="UP000311382"/>
    </source>
</evidence>
<feature type="compositionally biased region" description="Pro residues" evidence="1">
    <location>
        <begin position="275"/>
        <end position="298"/>
    </location>
</feature>
<reference evidence="2 3" key="1">
    <citation type="submission" date="2019-03" db="EMBL/GenBank/DDBJ databases">
        <title>Rhodosporidium diobovatum UCD-FST 08-225 genome sequencing, assembly, and annotation.</title>
        <authorList>
            <person name="Fakankun I.U."/>
            <person name="Fristensky B."/>
            <person name="Levin D.B."/>
        </authorList>
    </citation>
    <scope>NUCLEOTIDE SEQUENCE [LARGE SCALE GENOMIC DNA]</scope>
    <source>
        <strain evidence="2 3">UCD-FST 08-225</strain>
    </source>
</reference>
<organism evidence="2 3">
    <name type="scientific">Rhodotorula diobovata</name>
    <dbReference type="NCBI Taxonomy" id="5288"/>
    <lineage>
        <taxon>Eukaryota</taxon>
        <taxon>Fungi</taxon>
        <taxon>Dikarya</taxon>
        <taxon>Basidiomycota</taxon>
        <taxon>Pucciniomycotina</taxon>
        <taxon>Microbotryomycetes</taxon>
        <taxon>Sporidiobolales</taxon>
        <taxon>Sporidiobolaceae</taxon>
        <taxon>Rhodotorula</taxon>
    </lineage>
</organism>
<evidence type="ECO:0000313" key="2">
    <source>
        <dbReference type="EMBL" id="TNY17775.1"/>
    </source>
</evidence>
<comment type="caution">
    <text evidence="2">The sequence shown here is derived from an EMBL/GenBank/DDBJ whole genome shotgun (WGS) entry which is preliminary data.</text>
</comment>
<name>A0A5C5FM56_9BASI</name>
<feature type="region of interest" description="Disordered" evidence="1">
    <location>
        <begin position="137"/>
        <end position="211"/>
    </location>
</feature>
<dbReference type="AlphaFoldDB" id="A0A5C5FM56"/>
<feature type="region of interest" description="Disordered" evidence="1">
    <location>
        <begin position="1"/>
        <end position="67"/>
    </location>
</feature>
<dbReference type="EMBL" id="SOZI01000176">
    <property type="protein sequence ID" value="TNY17775.1"/>
    <property type="molecule type" value="Genomic_DNA"/>
</dbReference>
<feature type="compositionally biased region" description="Low complexity" evidence="1">
    <location>
        <begin position="323"/>
        <end position="336"/>
    </location>
</feature>
<feature type="region of interest" description="Disordered" evidence="1">
    <location>
        <begin position="269"/>
        <end position="299"/>
    </location>
</feature>
<feature type="non-terminal residue" evidence="2">
    <location>
        <position position="1"/>
    </location>
</feature>
<feature type="region of interest" description="Disordered" evidence="1">
    <location>
        <begin position="323"/>
        <end position="351"/>
    </location>
</feature>
<dbReference type="Proteomes" id="UP000311382">
    <property type="component" value="Unassembled WGS sequence"/>
</dbReference>
<protein>
    <submittedName>
        <fullName evidence="2">Uncharacterized protein</fullName>
    </submittedName>
</protein>
<proteinExistence type="predicted"/>
<accession>A0A5C5FM56</accession>
<keyword evidence="3" id="KW-1185">Reference proteome</keyword>